<evidence type="ECO:0000259" key="4">
    <source>
        <dbReference type="Pfam" id="PF00248"/>
    </source>
</evidence>
<comment type="caution">
    <text evidence="6">The sequence shown here is derived from an EMBL/GenBank/DDBJ whole genome shotgun (WGS) entry which is preliminary data.</text>
</comment>
<dbReference type="InterPro" id="IPR036812">
    <property type="entry name" value="NAD(P)_OxRdtase_dom_sf"/>
</dbReference>
<dbReference type="AlphaFoldDB" id="A0A814PT99"/>
<evidence type="ECO:0000259" key="5">
    <source>
        <dbReference type="Pfam" id="PF01926"/>
    </source>
</evidence>
<accession>A0A814PT99</accession>
<dbReference type="Gene3D" id="3.40.50.300">
    <property type="entry name" value="P-loop containing nucleotide triphosphate hydrolases"/>
    <property type="match status" value="1"/>
</dbReference>
<sequence length="1077" mass="124298">MPVWTLITDILLPIIKKPVIELDTHLKKTFQRHLKILLGLLICLTLTITTEIINTYKNESNTTAMLDNFKNSTTTENNVYTTLGILNIFILLIVTIFISSPLYGIIVFYISFMRGIETIYPIIDLINFILVYQQKMNQQYDVYINLIKNNTEIPISTSHFLFPSISLLISFGICIIRIILSFQIVHNEVEKHFNKKFLFICIDFYLQLQLFILGYSPLNPLMLLRKTVVFCLSVHLLVLFQDKTFWCGLTTSGAYWVYDKRSLLSKLVLKISKINFDMKYQLPGYMTACFIILCRCTIGIIFLSMMLSYSNDQTILLPPFNSHIKLCFYTLFNPGIMINGLFIILVVLFIYDGWNYWCYLDTKGVVWFYTGMNYLSTWKAGIRINLNNKKYSRKTVSTKTLNIDNSAFPMSKNPVLTDRISSPKLKLQHRNPLTMSLQSNQSEVTNLENDINENQSSSGSDTFNDIPKIVKPMTIVDEVSENQMNSNISKILIRFYDENNEVILLQPELITRKRNNNSQTNVDDVLLAKDQARFQLKEYDIVIMQLGNTGVGKSSLCQALTNNPGFRAGTLNGTTLVPRAGIIEKDNDLLFPSDKRIRYVIVDVPGLNQACVTETRNLYISQTNDVGQIIEEKLKLSHIERLIIDLSKLMTICLLVIDDKILNGFKVLYDKVIDMLVTGIKEGHIKKYANISDEELKLLVMKRIIIVCNKYDRLFDYENCEEQKHIIINDIEQVLDKKGIPIIFTVAASYSASNGFGQFTERKTNELKSPNYIQTINELKHVIHEKILEHKEDLIEQLKGQNRRTKVVQEAYKRGNERLIAKHQNNNRAISFLSTAPGIARTFYYRAKENEWLKSVTPNIAQTFYQRAKEIEKSWGINTNRVQMNKIVHEHKLTNFVGFNRNNQYICNICESQNDNGTLPHVWWYCEKKECFDIKNRWYNRIIGWPAVTSNDQQEIAEQNAEVISLQLVMRCDYEVTKVGWTETSWSTKDVDQPWNIIDELRAISKELNVSVAAVALRWIVQQPGVTSTIRGAKPLDQLNDNMQCVTFQLSDEQMARLTKVSDTPLPYPFNMIASFN</sequence>
<dbReference type="Proteomes" id="UP000663829">
    <property type="component" value="Unassembled WGS sequence"/>
</dbReference>
<keyword evidence="8" id="KW-1185">Reference proteome</keyword>
<dbReference type="Proteomes" id="UP000681722">
    <property type="component" value="Unassembled WGS sequence"/>
</dbReference>
<dbReference type="Pfam" id="PF00248">
    <property type="entry name" value="Aldo_ket_red"/>
    <property type="match status" value="1"/>
</dbReference>
<dbReference type="EMBL" id="CAJNOQ010005747">
    <property type="protein sequence ID" value="CAF1110213.1"/>
    <property type="molecule type" value="Genomic_DNA"/>
</dbReference>
<evidence type="ECO:0000256" key="3">
    <source>
        <dbReference type="SAM" id="Phobius"/>
    </source>
</evidence>
<dbReference type="PANTHER" id="PTHR43364:SF4">
    <property type="entry name" value="NAD(P)-LINKED OXIDOREDUCTASE SUPERFAMILY PROTEIN"/>
    <property type="match status" value="1"/>
</dbReference>
<dbReference type="InterPro" id="IPR050523">
    <property type="entry name" value="AKR_Detox_Biosynth"/>
</dbReference>
<dbReference type="InterPro" id="IPR027417">
    <property type="entry name" value="P-loop_NTPase"/>
</dbReference>
<evidence type="ECO:0000313" key="8">
    <source>
        <dbReference type="Proteomes" id="UP000663829"/>
    </source>
</evidence>
<feature type="domain" description="NADP-dependent oxidoreductase" evidence="4">
    <location>
        <begin position="991"/>
        <end position="1062"/>
    </location>
</feature>
<dbReference type="Gene3D" id="3.20.20.100">
    <property type="entry name" value="NADP-dependent oxidoreductase domain"/>
    <property type="match status" value="1"/>
</dbReference>
<keyword evidence="1" id="KW-0560">Oxidoreductase</keyword>
<gene>
    <name evidence="6" type="ORF">GPM918_LOCUS19191</name>
    <name evidence="7" type="ORF">SRO942_LOCUS19190</name>
</gene>
<dbReference type="PANTHER" id="PTHR43364">
    <property type="entry name" value="NADH-SPECIFIC METHYLGLYOXAL REDUCTASE-RELATED"/>
    <property type="match status" value="1"/>
</dbReference>
<name>A0A814PT99_9BILA</name>
<organism evidence="6 8">
    <name type="scientific">Didymodactylos carnosus</name>
    <dbReference type="NCBI Taxonomy" id="1234261"/>
    <lineage>
        <taxon>Eukaryota</taxon>
        <taxon>Metazoa</taxon>
        <taxon>Spiralia</taxon>
        <taxon>Gnathifera</taxon>
        <taxon>Rotifera</taxon>
        <taxon>Eurotatoria</taxon>
        <taxon>Bdelloidea</taxon>
        <taxon>Philodinida</taxon>
        <taxon>Philodinidae</taxon>
        <taxon>Didymodactylos</taxon>
    </lineage>
</organism>
<dbReference type="SUPFAM" id="SSF52540">
    <property type="entry name" value="P-loop containing nucleoside triphosphate hydrolases"/>
    <property type="match status" value="1"/>
</dbReference>
<protein>
    <submittedName>
        <fullName evidence="6">Uncharacterized protein</fullName>
    </submittedName>
</protein>
<dbReference type="InterPro" id="IPR006073">
    <property type="entry name" value="GTP-bd"/>
</dbReference>
<evidence type="ECO:0000256" key="1">
    <source>
        <dbReference type="ARBA" id="ARBA00023002"/>
    </source>
</evidence>
<keyword evidence="3" id="KW-1133">Transmembrane helix</keyword>
<feature type="transmembrane region" description="Helical" evidence="3">
    <location>
        <begin position="85"/>
        <end position="110"/>
    </location>
</feature>
<feature type="transmembrane region" description="Helical" evidence="3">
    <location>
        <begin position="197"/>
        <end position="216"/>
    </location>
</feature>
<dbReference type="CDD" id="cd00882">
    <property type="entry name" value="Ras_like_GTPase"/>
    <property type="match status" value="1"/>
</dbReference>
<feature type="transmembrane region" description="Helical" evidence="3">
    <location>
        <begin position="160"/>
        <end position="185"/>
    </location>
</feature>
<proteinExistence type="inferred from homology"/>
<dbReference type="EMBL" id="CAJOBC010005748">
    <property type="protein sequence ID" value="CAF3874621.1"/>
    <property type="molecule type" value="Genomic_DNA"/>
</dbReference>
<evidence type="ECO:0000313" key="7">
    <source>
        <dbReference type="EMBL" id="CAF3874621.1"/>
    </source>
</evidence>
<feature type="transmembrane region" description="Helical" evidence="3">
    <location>
        <begin position="326"/>
        <end position="351"/>
    </location>
</feature>
<dbReference type="SUPFAM" id="SSF51430">
    <property type="entry name" value="NAD(P)-linked oxidoreductase"/>
    <property type="match status" value="1"/>
</dbReference>
<keyword evidence="3" id="KW-0472">Membrane</keyword>
<dbReference type="GO" id="GO:0005525">
    <property type="term" value="F:GTP binding"/>
    <property type="evidence" value="ECO:0007669"/>
    <property type="project" value="InterPro"/>
</dbReference>
<reference evidence="6" key="1">
    <citation type="submission" date="2021-02" db="EMBL/GenBank/DDBJ databases">
        <authorList>
            <person name="Nowell W R."/>
        </authorList>
    </citation>
    <scope>NUCLEOTIDE SEQUENCE</scope>
</reference>
<evidence type="ECO:0000313" key="6">
    <source>
        <dbReference type="EMBL" id="CAF1110213.1"/>
    </source>
</evidence>
<dbReference type="InterPro" id="IPR023210">
    <property type="entry name" value="NADP_OxRdtase_dom"/>
</dbReference>
<feature type="domain" description="G" evidence="5">
    <location>
        <begin position="544"/>
        <end position="663"/>
    </location>
</feature>
<keyword evidence="3" id="KW-0812">Transmembrane</keyword>
<comment type="similarity">
    <text evidence="2">Belongs to the aldo/keto reductase family. Aldo/keto reductase 2 subfamily.</text>
</comment>
<dbReference type="GO" id="GO:0016491">
    <property type="term" value="F:oxidoreductase activity"/>
    <property type="evidence" value="ECO:0007669"/>
    <property type="project" value="UniProtKB-KW"/>
</dbReference>
<dbReference type="Pfam" id="PF01926">
    <property type="entry name" value="MMR_HSR1"/>
    <property type="match status" value="1"/>
</dbReference>
<evidence type="ECO:0000256" key="2">
    <source>
        <dbReference type="ARBA" id="ARBA00038157"/>
    </source>
</evidence>
<feature type="transmembrane region" description="Helical" evidence="3">
    <location>
        <begin position="285"/>
        <end position="305"/>
    </location>
</feature>
<feature type="transmembrane region" description="Helical" evidence="3">
    <location>
        <begin position="36"/>
        <end position="56"/>
    </location>
</feature>